<dbReference type="AlphaFoldDB" id="A0A9X2RKK7"/>
<evidence type="ECO:0000313" key="2">
    <source>
        <dbReference type="EMBL" id="MCQ8185883.1"/>
    </source>
</evidence>
<organism evidence="2 3">
    <name type="scientific">Parvularcula maris</name>
    <dbReference type="NCBI Taxonomy" id="2965077"/>
    <lineage>
        <taxon>Bacteria</taxon>
        <taxon>Pseudomonadati</taxon>
        <taxon>Pseudomonadota</taxon>
        <taxon>Alphaproteobacteria</taxon>
        <taxon>Parvularculales</taxon>
        <taxon>Parvularculaceae</taxon>
        <taxon>Parvularcula</taxon>
    </lineage>
</organism>
<dbReference type="EMBL" id="JANIBC010000009">
    <property type="protein sequence ID" value="MCQ8185883.1"/>
    <property type="molecule type" value="Genomic_DNA"/>
</dbReference>
<dbReference type="SMART" id="SM00869">
    <property type="entry name" value="Autotransporter"/>
    <property type="match status" value="1"/>
</dbReference>
<dbReference type="InterPro" id="IPR036709">
    <property type="entry name" value="Autotransporte_beta_dom_sf"/>
</dbReference>
<evidence type="ECO:0000313" key="3">
    <source>
        <dbReference type="Proteomes" id="UP001142610"/>
    </source>
</evidence>
<dbReference type="Pfam" id="PF03797">
    <property type="entry name" value="Autotransporter"/>
    <property type="match status" value="1"/>
</dbReference>
<proteinExistence type="predicted"/>
<dbReference type="InterPro" id="IPR006315">
    <property type="entry name" value="OM_autotransptr_brl_dom"/>
</dbReference>
<dbReference type="SUPFAM" id="SSF103515">
    <property type="entry name" value="Autotransporter"/>
    <property type="match status" value="1"/>
</dbReference>
<dbReference type="GO" id="GO:0019867">
    <property type="term" value="C:outer membrane"/>
    <property type="evidence" value="ECO:0007669"/>
    <property type="project" value="InterPro"/>
</dbReference>
<dbReference type="Proteomes" id="UP001142610">
    <property type="component" value="Unassembled WGS sequence"/>
</dbReference>
<dbReference type="RefSeq" id="WP_256619780.1">
    <property type="nucleotide sequence ID" value="NZ_JANIBC010000009.1"/>
</dbReference>
<name>A0A9X2RKK7_9PROT</name>
<dbReference type="PROSITE" id="PS51208">
    <property type="entry name" value="AUTOTRANSPORTER"/>
    <property type="match status" value="1"/>
</dbReference>
<keyword evidence="3" id="KW-1185">Reference proteome</keyword>
<comment type="caution">
    <text evidence="2">The sequence shown here is derived from an EMBL/GenBank/DDBJ whole genome shotgun (WGS) entry which is preliminary data.</text>
</comment>
<evidence type="ECO:0000259" key="1">
    <source>
        <dbReference type="PROSITE" id="PS51208"/>
    </source>
</evidence>
<accession>A0A9X2RKK7</accession>
<gene>
    <name evidence="2" type="ORF">NOG11_10820</name>
</gene>
<dbReference type="InterPro" id="IPR005546">
    <property type="entry name" value="Autotransporte_beta"/>
</dbReference>
<reference evidence="2" key="1">
    <citation type="submission" date="2022-07" db="EMBL/GenBank/DDBJ databases">
        <title>Parvularcula maris sp. nov., an algicidal bacterium isolated from seawater.</title>
        <authorList>
            <person name="Li F."/>
        </authorList>
    </citation>
    <scope>NUCLEOTIDE SEQUENCE</scope>
    <source>
        <strain evidence="2">BGMRC 0090</strain>
    </source>
</reference>
<sequence>MHAGTKGGIGSGGAVTVSHDGSIYVNTIDGYGIFAQSVGCSTSTTEYILEAADRIGIDHSQLGFEGDPCANSGGEIQGGGGVAGVGIFLDEGGTNAINIASDTTVWALSGNAILATRGDETVTNNGTVIGNVELGGGTNALLNNEGARFDLGPIVDLGGGLLTNNGILSPGGLGTVQTTYLAGDLRLASLGTLEVDLDFSDGASDLIAIEGALTLDGGEILPNLLSLENIENSEMIFAATNGVTVSAAPTIIDTKPLLDFELVSTAGSVGINIVPVTSAQTYQALGLKQQNTKVVDYLLGTLGANGQAGELEDILITLANSEDPGPISDFLDTINPDVFGSPLGDGSSGAAPHLGSQFSCGGANDRAASALIEETCNWSKVVGCNLTLDPTLENTGSEEDGVGFYAGTQRKVPDSWRVGLSGGYETAEATVGRRAATETQRFLLGLSTKYVPGNRYMMKTAFSLGHADQEMTRTMASPTGGGSLTGLTESSTTTAAIKSRHQMTFERGAAYLRPMVDLDLEHFHRSSFEETGLGAFNIESDAMSEFLYAATPALEVGYWHQGTSRRASGYLRVGVQLNGNTEFSATRFQGAAQTAEAYGVTTEFDQTVGVLEAGFEIPLGKTLDLRFGYGARFGETSEYQSASGKLRYNF</sequence>
<protein>
    <submittedName>
        <fullName evidence="2">Autotransporter outer membrane beta-barrel domain-containing protein</fullName>
    </submittedName>
</protein>
<dbReference type="NCBIfam" id="TIGR01414">
    <property type="entry name" value="autotrans_barl"/>
    <property type="match status" value="1"/>
</dbReference>
<dbReference type="Gene3D" id="2.40.128.130">
    <property type="entry name" value="Autotransporter beta-domain"/>
    <property type="match status" value="1"/>
</dbReference>
<feature type="domain" description="Autotransporter" evidence="1">
    <location>
        <begin position="370"/>
        <end position="650"/>
    </location>
</feature>